<dbReference type="InterPro" id="IPR023214">
    <property type="entry name" value="HAD_sf"/>
</dbReference>
<protein>
    <submittedName>
        <fullName evidence="1">HAD family hydrolase</fullName>
    </submittedName>
</protein>
<dbReference type="SFLD" id="SFLDS00003">
    <property type="entry name" value="Haloacid_Dehalogenase"/>
    <property type="match status" value="1"/>
</dbReference>
<proteinExistence type="predicted"/>
<dbReference type="Gene3D" id="3.40.50.1000">
    <property type="entry name" value="HAD superfamily/HAD-like"/>
    <property type="match status" value="1"/>
</dbReference>
<dbReference type="InterPro" id="IPR041492">
    <property type="entry name" value="HAD_2"/>
</dbReference>
<dbReference type="Pfam" id="PF13419">
    <property type="entry name" value="HAD_2"/>
    <property type="match status" value="1"/>
</dbReference>
<comment type="caution">
    <text evidence="1">The sequence shown here is derived from an EMBL/GenBank/DDBJ whole genome shotgun (WGS) entry which is preliminary data.</text>
</comment>
<organism evidence="1 2">
    <name type="scientific">Adlercreutzia equolifaciens subsp. celatus</name>
    <dbReference type="NCBI Taxonomy" id="394340"/>
    <lineage>
        <taxon>Bacteria</taxon>
        <taxon>Bacillati</taxon>
        <taxon>Actinomycetota</taxon>
        <taxon>Coriobacteriia</taxon>
        <taxon>Eggerthellales</taxon>
        <taxon>Eggerthellaceae</taxon>
        <taxon>Adlercreutzia</taxon>
    </lineage>
</organism>
<evidence type="ECO:0000313" key="1">
    <source>
        <dbReference type="EMBL" id="RDC42020.1"/>
    </source>
</evidence>
<dbReference type="PANTHER" id="PTHR43434:SF1">
    <property type="entry name" value="PHOSPHOGLYCOLATE PHOSPHATASE"/>
    <property type="match status" value="1"/>
</dbReference>
<dbReference type="Proteomes" id="UP000253805">
    <property type="component" value="Unassembled WGS sequence"/>
</dbReference>
<dbReference type="GO" id="GO:0008967">
    <property type="term" value="F:phosphoglycolate phosphatase activity"/>
    <property type="evidence" value="ECO:0007669"/>
    <property type="project" value="TreeGrafter"/>
</dbReference>
<dbReference type="Gene3D" id="1.10.150.240">
    <property type="entry name" value="Putative phosphatase, domain 2"/>
    <property type="match status" value="1"/>
</dbReference>
<evidence type="ECO:0000313" key="2">
    <source>
        <dbReference type="Proteomes" id="UP000253805"/>
    </source>
</evidence>
<dbReference type="AlphaFoldDB" id="A0A369NXX2"/>
<dbReference type="GO" id="GO:0006281">
    <property type="term" value="P:DNA repair"/>
    <property type="evidence" value="ECO:0007669"/>
    <property type="project" value="TreeGrafter"/>
</dbReference>
<dbReference type="PANTHER" id="PTHR43434">
    <property type="entry name" value="PHOSPHOGLYCOLATE PHOSPHATASE"/>
    <property type="match status" value="1"/>
</dbReference>
<dbReference type="EMBL" id="PPUT01000035">
    <property type="protein sequence ID" value="RDC42020.1"/>
    <property type="molecule type" value="Genomic_DNA"/>
</dbReference>
<gene>
    <name evidence="1" type="ORF">C1850_10570</name>
</gene>
<name>A0A369NXX2_9ACTN</name>
<dbReference type="RefSeq" id="WP_022739647.1">
    <property type="nucleotide sequence ID" value="NZ_AP024470.1"/>
</dbReference>
<dbReference type="SUPFAM" id="SSF56784">
    <property type="entry name" value="HAD-like"/>
    <property type="match status" value="1"/>
</dbReference>
<dbReference type="SFLD" id="SFLDG01129">
    <property type="entry name" value="C1.5:_HAD__Beta-PGM__Phosphata"/>
    <property type="match status" value="1"/>
</dbReference>
<keyword evidence="1" id="KW-0378">Hydrolase</keyword>
<reference evidence="1 2" key="1">
    <citation type="journal article" date="2018" name="Elife">
        <title>Discovery and characterization of a prevalent human gut bacterial enzyme sufficient for the inactivation of a family of plant toxins.</title>
        <authorList>
            <person name="Koppel N."/>
            <person name="Bisanz J.E."/>
            <person name="Pandelia M.E."/>
            <person name="Turnbaugh P.J."/>
            <person name="Balskus E.P."/>
        </authorList>
    </citation>
    <scope>NUCLEOTIDE SEQUENCE [LARGE SCALE GENOMIC DNA]</scope>
    <source>
        <strain evidence="1 2">OB21 GAM 11</strain>
    </source>
</reference>
<dbReference type="InterPro" id="IPR050155">
    <property type="entry name" value="HAD-like_hydrolase_sf"/>
</dbReference>
<dbReference type="InterPro" id="IPR036412">
    <property type="entry name" value="HAD-like_sf"/>
</dbReference>
<sequence length="226" mass="26060">MGDRRGTVFFDYDGTLHDTMALYGPAFRAACAWLSKEGWLERRTYADADIACWLGWTTEEMWTTFAPHLPEPVWREASLRVRDEMERLRKEGRARLFPGVEEALDEVASRGATMVLLSNCWRSYGEDHMREFGLGRWIEGLHCAQDFDWIPKWQIYREVASFYPLPHIMVGDRFHDREVALRNDIPFVACAYGFGEPGECEGADAIAECAEELPRLIAQKLAAFER</sequence>
<dbReference type="GeneID" id="62677403"/>
<accession>A0A369NXX2</accession>
<dbReference type="InterPro" id="IPR023198">
    <property type="entry name" value="PGP-like_dom2"/>
</dbReference>